<evidence type="ECO:0000313" key="2">
    <source>
        <dbReference type="Proteomes" id="UP000182888"/>
    </source>
</evidence>
<proteinExistence type="predicted"/>
<reference evidence="2" key="1">
    <citation type="submission" date="2014-08" db="EMBL/GenBank/DDBJ databases">
        <authorList>
            <person name="Edwards T."/>
        </authorList>
    </citation>
    <scope>NUCLEOTIDE SEQUENCE [LARGE SCALE GENOMIC DNA]</scope>
</reference>
<evidence type="ECO:0000313" key="1">
    <source>
        <dbReference type="EMBL" id="CDX58325.1"/>
    </source>
</evidence>
<accession>A0A0K2W033</accession>
<dbReference type="Proteomes" id="UP000182888">
    <property type="component" value="Unassembled WGS sequence"/>
</dbReference>
<gene>
    <name evidence="1" type="ORF">MPL1032_240019</name>
</gene>
<protein>
    <submittedName>
        <fullName evidence="1">Uncharacterized protein</fullName>
    </submittedName>
</protein>
<dbReference type="EMBL" id="CCND01000017">
    <property type="protein sequence ID" value="CDX58325.1"/>
    <property type="molecule type" value="Genomic_DNA"/>
</dbReference>
<name>A0A0K2W033_MESPL</name>
<organism evidence="1 2">
    <name type="scientific">Mesorhizobium plurifarium</name>
    <dbReference type="NCBI Taxonomy" id="69974"/>
    <lineage>
        <taxon>Bacteria</taxon>
        <taxon>Pseudomonadati</taxon>
        <taxon>Pseudomonadota</taxon>
        <taxon>Alphaproteobacteria</taxon>
        <taxon>Hyphomicrobiales</taxon>
        <taxon>Phyllobacteriaceae</taxon>
        <taxon>Mesorhizobium</taxon>
    </lineage>
</organism>
<sequence>MLQDGALTATSQWRSGSNSCDTIGWIGGDLIVPWPVSNGVPFQYGSPDHEAANSW</sequence>
<dbReference type="AlphaFoldDB" id="A0A0K2W033"/>